<keyword evidence="3 5" id="KW-1133">Transmembrane helix</keyword>
<feature type="transmembrane region" description="Helical" evidence="5">
    <location>
        <begin position="77"/>
        <end position="95"/>
    </location>
</feature>
<dbReference type="PANTHER" id="PTHR23514">
    <property type="entry name" value="BYPASS OF STOP CODON PROTEIN 6"/>
    <property type="match status" value="1"/>
</dbReference>
<dbReference type="Gene3D" id="1.20.1250.20">
    <property type="entry name" value="MFS general substrate transporter like domains"/>
    <property type="match status" value="2"/>
</dbReference>
<dbReference type="Pfam" id="PF07690">
    <property type="entry name" value="MFS_1"/>
    <property type="match status" value="1"/>
</dbReference>
<sequence length="418" mass="43383">MALTKARANQANNAIAAIFFIQGIVGVTQIPRIPELIDQVGADFGIWGLISGLAGLGGMLGLLYTSRLIARFGTKNVTIVGGAGQALFVMALIFAHDPITYLVFTALGALSGSTLNISINSQSVALQKALNRVIIGRFHASWSIGATLSAILSGFLATFMPLWIHLMLIPGLGIAALFIFGRNLLVASEDGHGQGQSKGKKQSFFKMPGQVWLLSAGLFTGVFGELAMMDWSAVYAKNVLLLDAGRGAIPYAAFSTAMIIGRLSINKLGSKWHISTVARVAGLLAGISLAAGVTLGSILATTNQDAALIAVAICFFFAGLGSAPMVPSFFSAAGYVKGLNTAQVLARMSFMNSIAIIGAKYLMGALALNVGLTLAFAFPVLTFLAAGVLAGMVAKRAKASETLNSAYPATGAMSVVED</sequence>
<feature type="transmembrane region" description="Helical" evidence="5">
    <location>
        <begin position="12"/>
        <end position="32"/>
    </location>
</feature>
<evidence type="ECO:0000313" key="7">
    <source>
        <dbReference type="Proteomes" id="UP000067708"/>
    </source>
</evidence>
<evidence type="ECO:0000256" key="2">
    <source>
        <dbReference type="ARBA" id="ARBA00022692"/>
    </source>
</evidence>
<dbReference type="GO" id="GO:0022857">
    <property type="term" value="F:transmembrane transporter activity"/>
    <property type="evidence" value="ECO:0007669"/>
    <property type="project" value="InterPro"/>
</dbReference>
<feature type="transmembrane region" description="Helical" evidence="5">
    <location>
        <begin position="277"/>
        <end position="300"/>
    </location>
</feature>
<proteinExistence type="predicted"/>
<evidence type="ECO:0000256" key="3">
    <source>
        <dbReference type="ARBA" id="ARBA00022989"/>
    </source>
</evidence>
<dbReference type="STRING" id="529884.Rhola_00002160"/>
<dbReference type="Proteomes" id="UP000067708">
    <property type="component" value="Chromosome"/>
</dbReference>
<dbReference type="InterPro" id="IPR051788">
    <property type="entry name" value="MFS_Transporter"/>
</dbReference>
<dbReference type="PANTHER" id="PTHR23514:SF13">
    <property type="entry name" value="INNER MEMBRANE PROTEIN YBJJ"/>
    <property type="match status" value="1"/>
</dbReference>
<reference evidence="6 7" key="1">
    <citation type="journal article" date="2014" name="Int. J. Syst. Evol. Microbiol.">
        <title>Rhodoluna lacicola gen. nov., sp. nov., a planktonic freshwater bacterium with stream-lined genome.</title>
        <authorList>
            <person name="Hahn M."/>
            <person name="Schmidt J."/>
            <person name="Taipale S.J."/>
            <person name="Doolittle W.F."/>
            <person name="Koll U."/>
        </authorList>
    </citation>
    <scope>NUCLEOTIDE SEQUENCE [LARGE SCALE GENOMIC DNA]</scope>
    <source>
        <strain evidence="6 7">MWH-Ta8</strain>
    </source>
</reference>
<feature type="transmembrane region" description="Helical" evidence="5">
    <location>
        <begin position="166"/>
        <end position="188"/>
    </location>
</feature>
<organism evidence="6 7">
    <name type="scientific">Rhodoluna lacicola</name>
    <dbReference type="NCBI Taxonomy" id="529884"/>
    <lineage>
        <taxon>Bacteria</taxon>
        <taxon>Bacillati</taxon>
        <taxon>Actinomycetota</taxon>
        <taxon>Actinomycetes</taxon>
        <taxon>Micrococcales</taxon>
        <taxon>Microbacteriaceae</taxon>
        <taxon>Luna cluster</taxon>
        <taxon>Luna-1 subcluster</taxon>
        <taxon>Rhodoluna</taxon>
    </lineage>
</organism>
<protein>
    <submittedName>
        <fullName evidence="6">Major Facilitator Superfamily</fullName>
    </submittedName>
</protein>
<dbReference type="EMBL" id="CP007490">
    <property type="protein sequence ID" value="AIC47043.1"/>
    <property type="molecule type" value="Genomic_DNA"/>
</dbReference>
<feature type="transmembrane region" description="Helical" evidence="5">
    <location>
        <begin position="44"/>
        <end position="65"/>
    </location>
</feature>
<evidence type="ECO:0000313" key="6">
    <source>
        <dbReference type="EMBL" id="AIC47043.1"/>
    </source>
</evidence>
<dbReference type="eggNOG" id="COG2814">
    <property type="taxonomic scope" value="Bacteria"/>
</dbReference>
<keyword evidence="2 5" id="KW-0812">Transmembrane</keyword>
<accession>A0A060JKA0</accession>
<evidence type="ECO:0000256" key="5">
    <source>
        <dbReference type="SAM" id="Phobius"/>
    </source>
</evidence>
<comment type="subcellular location">
    <subcellularLocation>
        <location evidence="1">Membrane</location>
        <topology evidence="1">Multi-pass membrane protein</topology>
    </subcellularLocation>
</comment>
<dbReference type="GO" id="GO:0016020">
    <property type="term" value="C:membrane"/>
    <property type="evidence" value="ECO:0007669"/>
    <property type="project" value="UniProtKB-SubCell"/>
</dbReference>
<feature type="transmembrane region" description="Helical" evidence="5">
    <location>
        <begin position="140"/>
        <end position="160"/>
    </location>
</feature>
<feature type="transmembrane region" description="Helical" evidence="5">
    <location>
        <begin position="101"/>
        <end position="119"/>
    </location>
</feature>
<name>A0A060JKA0_9MICO</name>
<dbReference type="InterPro" id="IPR011701">
    <property type="entry name" value="MFS"/>
</dbReference>
<dbReference type="KEGG" id="rla:Rhola_00002160"/>
<keyword evidence="7" id="KW-1185">Reference proteome</keyword>
<dbReference type="InterPro" id="IPR036259">
    <property type="entry name" value="MFS_trans_sf"/>
</dbReference>
<keyword evidence="4 5" id="KW-0472">Membrane</keyword>
<feature type="transmembrane region" description="Helical" evidence="5">
    <location>
        <begin position="209"/>
        <end position="228"/>
    </location>
</feature>
<dbReference type="SUPFAM" id="SSF103473">
    <property type="entry name" value="MFS general substrate transporter"/>
    <property type="match status" value="1"/>
</dbReference>
<feature type="transmembrane region" description="Helical" evidence="5">
    <location>
        <begin position="248"/>
        <end position="265"/>
    </location>
</feature>
<dbReference type="RefSeq" id="WP_038501776.1">
    <property type="nucleotide sequence ID" value="NZ_CP007490.1"/>
</dbReference>
<feature type="transmembrane region" description="Helical" evidence="5">
    <location>
        <begin position="374"/>
        <end position="394"/>
    </location>
</feature>
<evidence type="ECO:0000256" key="1">
    <source>
        <dbReference type="ARBA" id="ARBA00004141"/>
    </source>
</evidence>
<dbReference type="OrthoDB" id="151222at2"/>
<gene>
    <name evidence="6" type="ORF">Rhola_00002160</name>
</gene>
<feature type="transmembrane region" description="Helical" evidence="5">
    <location>
        <begin position="306"/>
        <end position="336"/>
    </location>
</feature>
<dbReference type="AlphaFoldDB" id="A0A060JKA0"/>
<dbReference type="HOGENOM" id="CLU_035309_2_0_11"/>
<evidence type="ECO:0000256" key="4">
    <source>
        <dbReference type="ARBA" id="ARBA00023136"/>
    </source>
</evidence>
<feature type="transmembrane region" description="Helical" evidence="5">
    <location>
        <begin position="348"/>
        <end position="368"/>
    </location>
</feature>